<dbReference type="PROSITE" id="PS51375">
    <property type="entry name" value="PPR"/>
    <property type="match status" value="1"/>
</dbReference>
<dbReference type="Pfam" id="PF12854">
    <property type="entry name" value="PPR_1"/>
    <property type="match status" value="1"/>
</dbReference>
<evidence type="ECO:0000313" key="4">
    <source>
        <dbReference type="EMBL" id="KAL3499651.1"/>
    </source>
</evidence>
<dbReference type="PANTHER" id="PTHR47447:SF17">
    <property type="entry name" value="OS12G0638900 PROTEIN"/>
    <property type="match status" value="1"/>
</dbReference>
<evidence type="ECO:0000256" key="3">
    <source>
        <dbReference type="PROSITE-ProRule" id="PRU00708"/>
    </source>
</evidence>
<sequence length="158" mass="18036">MGPRFFIWAGLEPTYSHSAYMYSQACKLLEIKQTPQIIFDVFDAYRAENCAVSVKKFKVLLHFCREAEDANLGLLVLRKMEFNCRPDTLSHNVVICLFCEKGEVDEAIELMGEMGLIDLYPDMIAYVRLIKRLSDVGRMEEACRLVKVMKCSCVFGGS</sequence>
<evidence type="ECO:0008006" key="6">
    <source>
        <dbReference type="Google" id="ProtNLM"/>
    </source>
</evidence>
<evidence type="ECO:0000256" key="2">
    <source>
        <dbReference type="ARBA" id="ARBA00022737"/>
    </source>
</evidence>
<proteinExistence type="inferred from homology"/>
<dbReference type="PANTHER" id="PTHR47447">
    <property type="entry name" value="OS03G0856100 PROTEIN"/>
    <property type="match status" value="1"/>
</dbReference>
<reference evidence="4 5" key="1">
    <citation type="submission" date="2024-11" db="EMBL/GenBank/DDBJ databases">
        <title>A near-complete genome assembly of Cinchona calisaya.</title>
        <authorList>
            <person name="Lian D.C."/>
            <person name="Zhao X.W."/>
            <person name="Wei L."/>
        </authorList>
    </citation>
    <scope>NUCLEOTIDE SEQUENCE [LARGE SCALE GENOMIC DNA]</scope>
    <source>
        <tissue evidence="4">Nenye</tissue>
    </source>
</reference>
<dbReference type="InterPro" id="IPR002885">
    <property type="entry name" value="PPR_rpt"/>
</dbReference>
<feature type="repeat" description="PPR" evidence="3">
    <location>
        <begin position="87"/>
        <end position="121"/>
    </location>
</feature>
<dbReference type="Proteomes" id="UP001630127">
    <property type="component" value="Unassembled WGS sequence"/>
</dbReference>
<evidence type="ECO:0000313" key="5">
    <source>
        <dbReference type="Proteomes" id="UP001630127"/>
    </source>
</evidence>
<evidence type="ECO:0000256" key="1">
    <source>
        <dbReference type="ARBA" id="ARBA00007626"/>
    </source>
</evidence>
<protein>
    <recommendedName>
        <fullName evidence="6">Pentatricopeptide repeat-containing protein</fullName>
    </recommendedName>
</protein>
<keyword evidence="2" id="KW-0677">Repeat</keyword>
<dbReference type="Gene3D" id="1.25.40.10">
    <property type="entry name" value="Tetratricopeptide repeat domain"/>
    <property type="match status" value="1"/>
</dbReference>
<comment type="caution">
    <text evidence="4">The sequence shown here is derived from an EMBL/GenBank/DDBJ whole genome shotgun (WGS) entry which is preliminary data.</text>
</comment>
<dbReference type="NCBIfam" id="TIGR00756">
    <property type="entry name" value="PPR"/>
    <property type="match status" value="1"/>
</dbReference>
<dbReference type="InterPro" id="IPR011990">
    <property type="entry name" value="TPR-like_helical_dom_sf"/>
</dbReference>
<name>A0ABD2XY02_9GENT</name>
<organism evidence="4 5">
    <name type="scientific">Cinchona calisaya</name>
    <dbReference type="NCBI Taxonomy" id="153742"/>
    <lineage>
        <taxon>Eukaryota</taxon>
        <taxon>Viridiplantae</taxon>
        <taxon>Streptophyta</taxon>
        <taxon>Embryophyta</taxon>
        <taxon>Tracheophyta</taxon>
        <taxon>Spermatophyta</taxon>
        <taxon>Magnoliopsida</taxon>
        <taxon>eudicotyledons</taxon>
        <taxon>Gunneridae</taxon>
        <taxon>Pentapetalae</taxon>
        <taxon>asterids</taxon>
        <taxon>lamiids</taxon>
        <taxon>Gentianales</taxon>
        <taxon>Rubiaceae</taxon>
        <taxon>Cinchonoideae</taxon>
        <taxon>Cinchoneae</taxon>
        <taxon>Cinchona</taxon>
    </lineage>
</organism>
<dbReference type="EMBL" id="JBJUIK010000016">
    <property type="protein sequence ID" value="KAL3499651.1"/>
    <property type="molecule type" value="Genomic_DNA"/>
</dbReference>
<keyword evidence="5" id="KW-1185">Reference proteome</keyword>
<comment type="similarity">
    <text evidence="1">Belongs to the PPR family. P subfamily.</text>
</comment>
<dbReference type="AlphaFoldDB" id="A0ABD2XY02"/>
<dbReference type="Pfam" id="PF01535">
    <property type="entry name" value="PPR"/>
    <property type="match status" value="1"/>
</dbReference>
<accession>A0ABD2XY02</accession>
<gene>
    <name evidence="4" type="ORF">ACH5RR_038744</name>
</gene>